<organism evidence="1 2">
    <name type="scientific">Datura stramonium</name>
    <name type="common">Jimsonweed</name>
    <name type="synonym">Common thornapple</name>
    <dbReference type="NCBI Taxonomy" id="4076"/>
    <lineage>
        <taxon>Eukaryota</taxon>
        <taxon>Viridiplantae</taxon>
        <taxon>Streptophyta</taxon>
        <taxon>Embryophyta</taxon>
        <taxon>Tracheophyta</taxon>
        <taxon>Spermatophyta</taxon>
        <taxon>Magnoliopsida</taxon>
        <taxon>eudicotyledons</taxon>
        <taxon>Gunneridae</taxon>
        <taxon>Pentapetalae</taxon>
        <taxon>asterids</taxon>
        <taxon>lamiids</taxon>
        <taxon>Solanales</taxon>
        <taxon>Solanaceae</taxon>
        <taxon>Solanoideae</taxon>
        <taxon>Datureae</taxon>
        <taxon>Datura</taxon>
    </lineage>
</organism>
<dbReference type="Proteomes" id="UP000823775">
    <property type="component" value="Unassembled WGS sequence"/>
</dbReference>
<protein>
    <submittedName>
        <fullName evidence="1">Uncharacterized protein</fullName>
    </submittedName>
</protein>
<proteinExistence type="predicted"/>
<evidence type="ECO:0000313" key="1">
    <source>
        <dbReference type="EMBL" id="MCD9646116.1"/>
    </source>
</evidence>
<comment type="caution">
    <text evidence="1">The sequence shown here is derived from an EMBL/GenBank/DDBJ whole genome shotgun (WGS) entry which is preliminary data.</text>
</comment>
<accession>A0ABS8VH45</accession>
<name>A0ABS8VH45_DATST</name>
<evidence type="ECO:0000313" key="2">
    <source>
        <dbReference type="Proteomes" id="UP000823775"/>
    </source>
</evidence>
<sequence>MILGIGCSLTSLSREAIHGISSLHFGKALLVASCIVHLSSCSILYTLNFFFLPYLQEHVSFQRAQHMIIGAVCRINLCTSFTALSSHQEYQISNGILSMLHTKRCTK</sequence>
<dbReference type="EMBL" id="JACEIK010004678">
    <property type="protein sequence ID" value="MCD9646116.1"/>
    <property type="molecule type" value="Genomic_DNA"/>
</dbReference>
<keyword evidence="2" id="KW-1185">Reference proteome</keyword>
<gene>
    <name evidence="1" type="ORF">HAX54_035668</name>
</gene>
<reference evidence="1 2" key="1">
    <citation type="journal article" date="2021" name="BMC Genomics">
        <title>Datura genome reveals duplications of psychoactive alkaloid biosynthetic genes and high mutation rate following tissue culture.</title>
        <authorList>
            <person name="Rajewski A."/>
            <person name="Carter-House D."/>
            <person name="Stajich J."/>
            <person name="Litt A."/>
        </authorList>
    </citation>
    <scope>NUCLEOTIDE SEQUENCE [LARGE SCALE GENOMIC DNA]</scope>
    <source>
        <strain evidence="1">AR-01</strain>
    </source>
</reference>